<evidence type="ECO:0000313" key="4">
    <source>
        <dbReference type="Proteomes" id="UP000010467"/>
    </source>
</evidence>
<gene>
    <name evidence="3" type="ordered locus">Deipe_4069</name>
</gene>
<evidence type="ECO:0000256" key="1">
    <source>
        <dbReference type="SAM" id="SignalP"/>
    </source>
</evidence>
<dbReference type="Proteomes" id="UP000010467">
    <property type="component" value="Plasmid pDEIPE01"/>
</dbReference>
<dbReference type="GO" id="GO:0016787">
    <property type="term" value="F:hydrolase activity"/>
    <property type="evidence" value="ECO:0007669"/>
    <property type="project" value="UniProtKB-KW"/>
</dbReference>
<feature type="chain" id="PRO_5003939636" evidence="1">
    <location>
        <begin position="24"/>
        <end position="317"/>
    </location>
</feature>
<accession>L0A6E3</accession>
<feature type="signal peptide" evidence="1">
    <location>
        <begin position="1"/>
        <end position="23"/>
    </location>
</feature>
<keyword evidence="3" id="KW-0614">Plasmid</keyword>
<proteinExistence type="predicted"/>
<keyword evidence="3" id="KW-0378">Hydrolase</keyword>
<dbReference type="SUPFAM" id="SSF159245">
    <property type="entry name" value="AttH-like"/>
    <property type="match status" value="1"/>
</dbReference>
<dbReference type="EMBL" id="CP003383">
    <property type="protein sequence ID" value="AFZ69453.1"/>
    <property type="molecule type" value="Genomic_DNA"/>
</dbReference>
<evidence type="ECO:0000259" key="2">
    <source>
        <dbReference type="Pfam" id="PF07143"/>
    </source>
</evidence>
<dbReference type="PATRIC" id="fig|937777.3.peg.4089"/>
<dbReference type="InterPro" id="IPR023374">
    <property type="entry name" value="AttH-like_dom_sf"/>
</dbReference>
<reference evidence="4" key="1">
    <citation type="submission" date="2012-03" db="EMBL/GenBank/DDBJ databases">
        <title>Complete sequence of plasmid 1 of Deinococcus peraridilitoris DSM 19664.</title>
        <authorList>
            <person name="Lucas S."/>
            <person name="Copeland A."/>
            <person name="Lapidus A."/>
            <person name="Glavina del Rio T."/>
            <person name="Dalin E."/>
            <person name="Tice H."/>
            <person name="Bruce D."/>
            <person name="Goodwin L."/>
            <person name="Pitluck S."/>
            <person name="Peters L."/>
            <person name="Mikhailova N."/>
            <person name="Lu M."/>
            <person name="Kyrpides N."/>
            <person name="Mavromatis K."/>
            <person name="Ivanova N."/>
            <person name="Brettin T."/>
            <person name="Detter J.C."/>
            <person name="Han C."/>
            <person name="Larimer F."/>
            <person name="Land M."/>
            <person name="Hauser L."/>
            <person name="Markowitz V."/>
            <person name="Cheng J.-F."/>
            <person name="Hugenholtz P."/>
            <person name="Woyke T."/>
            <person name="Wu D."/>
            <person name="Pukall R."/>
            <person name="Steenblock K."/>
            <person name="Brambilla E."/>
            <person name="Klenk H.-P."/>
            <person name="Eisen J.A."/>
        </authorList>
    </citation>
    <scope>NUCLEOTIDE SEQUENCE [LARGE SCALE GENOMIC DNA]</scope>
    <source>
        <strain evidence="4">DSM 19664 / LMG 22246 / CIP 109416 / KR-200</strain>
        <plasmid evidence="4">Plasmid pDEIPE01</plasmid>
    </source>
</reference>
<dbReference type="KEGG" id="dpd:Deipe_4069"/>
<protein>
    <submittedName>
        <fullName evidence="3">Putative secreted hydrolase</fullName>
    </submittedName>
</protein>
<dbReference type="OrthoDB" id="9770826at2"/>
<dbReference type="PANTHER" id="PTHR38591">
    <property type="entry name" value="HYDROLASE"/>
    <property type="match status" value="1"/>
</dbReference>
<dbReference type="Gene3D" id="2.40.370.10">
    <property type="entry name" value="AttH-like domain"/>
    <property type="match status" value="2"/>
</dbReference>
<feature type="domain" description="AttH" evidence="2">
    <location>
        <begin position="43"/>
        <end position="184"/>
    </location>
</feature>
<keyword evidence="1" id="KW-0732">Signal</keyword>
<name>L0A6E3_DEIPD</name>
<geneLocation type="plasmid" evidence="3 4">
    <name>pDEIPE01</name>
</geneLocation>
<dbReference type="Pfam" id="PF07143">
    <property type="entry name" value="CrtC"/>
    <property type="match status" value="1"/>
</dbReference>
<keyword evidence="4" id="KW-1185">Reference proteome</keyword>
<dbReference type="InterPro" id="IPR010791">
    <property type="entry name" value="AttH_dom"/>
</dbReference>
<dbReference type="HOGENOM" id="CLU_847123_0_0_0"/>
<dbReference type="AlphaFoldDB" id="L0A6E3"/>
<evidence type="ECO:0000313" key="3">
    <source>
        <dbReference type="EMBL" id="AFZ69453.1"/>
    </source>
</evidence>
<dbReference type="RefSeq" id="WP_015231355.1">
    <property type="nucleotide sequence ID" value="NC_019789.1"/>
</dbReference>
<dbReference type="PANTHER" id="PTHR38591:SF1">
    <property type="entry name" value="BLL1000 PROTEIN"/>
    <property type="match status" value="1"/>
</dbReference>
<sequence>MSLLPVAVLTGVLLCACAPPAVAFNPQQLPAASDFGPRNAPLEWWYVSGYLPESELAFHWAQFKVNFRGVPFFTSHVAVTDLRNNTLTFTEQTSGPSEFSFPPLKVQQGEWKLQQDAESYTLNAGPLQLNLTPRKPAVLHPPGYSGTPETGQMYYQSVTRLDVTGVVNGREARGEAWFDHQWGDQLPSRSVTWDWFGLQLSNGADLMVYRVKNARGDVVQLAGSWVDAQGVAREVRNLRAVPLEAWRAPSGRSYVLSWELQAAEFHLRVDPVRREQELLSGTTFVAYWEGPVRAEGSWGAERVRAQGMAEFVAGPLF</sequence>
<dbReference type="Pfam" id="PF17186">
    <property type="entry name" value="Lipocalin_9"/>
    <property type="match status" value="1"/>
</dbReference>
<organism evidence="3 4">
    <name type="scientific">Deinococcus peraridilitoris (strain DSM 19664 / LMG 22246 / CIP 109416 / KR-200)</name>
    <dbReference type="NCBI Taxonomy" id="937777"/>
    <lineage>
        <taxon>Bacteria</taxon>
        <taxon>Thermotogati</taxon>
        <taxon>Deinococcota</taxon>
        <taxon>Deinococci</taxon>
        <taxon>Deinococcales</taxon>
        <taxon>Deinococcaceae</taxon>
        <taxon>Deinococcus</taxon>
    </lineage>
</organism>